<dbReference type="Proteomes" id="UP000051230">
    <property type="component" value="Unassembled WGS sequence"/>
</dbReference>
<gene>
    <name evidence="2" type="ORF">FD40_GL000916</name>
</gene>
<dbReference type="EMBL" id="AYYS01000013">
    <property type="protein sequence ID" value="KRM42132.1"/>
    <property type="molecule type" value="Genomic_DNA"/>
</dbReference>
<dbReference type="STRING" id="1423721.LA20533_01915"/>
<dbReference type="Gene3D" id="2.60.320.10">
    <property type="entry name" value="N-utilization substance G protein NusG, insert domain"/>
    <property type="match status" value="1"/>
</dbReference>
<keyword evidence="3" id="KW-1185">Reference proteome</keyword>
<protein>
    <submittedName>
        <fullName evidence="2">Uncharacterized protein</fullName>
    </submittedName>
</protein>
<evidence type="ECO:0000313" key="3">
    <source>
        <dbReference type="Proteomes" id="UP000051230"/>
    </source>
</evidence>
<reference evidence="2 3" key="1">
    <citation type="journal article" date="2015" name="Genome Announc.">
        <title>Expanding the biotechnology potential of lactobacilli through comparative genomics of 213 strains and associated genera.</title>
        <authorList>
            <person name="Sun Z."/>
            <person name="Harris H.M."/>
            <person name="McCann A."/>
            <person name="Guo C."/>
            <person name="Argimon S."/>
            <person name="Zhang W."/>
            <person name="Yang X."/>
            <person name="Jeffery I.B."/>
            <person name="Cooney J.C."/>
            <person name="Kagawa T.F."/>
            <person name="Liu W."/>
            <person name="Song Y."/>
            <person name="Salvetti E."/>
            <person name="Wrobel A."/>
            <person name="Rasinkangas P."/>
            <person name="Parkhill J."/>
            <person name="Rea M.C."/>
            <person name="O'Sullivan O."/>
            <person name="Ritari J."/>
            <person name="Douillard F.P."/>
            <person name="Paul Ross R."/>
            <person name="Yang R."/>
            <person name="Briner A.E."/>
            <person name="Felis G.E."/>
            <person name="de Vos W.M."/>
            <person name="Barrangou R."/>
            <person name="Klaenhammer T.R."/>
            <person name="Caufield P.W."/>
            <person name="Cui Y."/>
            <person name="Zhang H."/>
            <person name="O'Toole P.W."/>
        </authorList>
    </citation>
    <scope>NUCLEOTIDE SEQUENCE [LARGE SCALE GENOMIC DNA]</scope>
    <source>
        <strain evidence="2 3">DSM 20533</strain>
    </source>
</reference>
<dbReference type="InterPro" id="IPR038690">
    <property type="entry name" value="NusG_2_sf"/>
</dbReference>
<keyword evidence="1" id="KW-1133">Transmembrane helix</keyword>
<feature type="transmembrane region" description="Helical" evidence="1">
    <location>
        <begin position="20"/>
        <end position="42"/>
    </location>
</feature>
<keyword evidence="1" id="KW-0812">Transmembrane</keyword>
<evidence type="ECO:0000313" key="2">
    <source>
        <dbReference type="EMBL" id="KRM42132.1"/>
    </source>
</evidence>
<proteinExistence type="predicted"/>
<evidence type="ECO:0000256" key="1">
    <source>
        <dbReference type="SAM" id="Phobius"/>
    </source>
</evidence>
<dbReference type="CDD" id="cd09911">
    <property type="entry name" value="Lin0431_like"/>
    <property type="match status" value="1"/>
</dbReference>
<dbReference type="Pfam" id="PF07009">
    <property type="entry name" value="NusG_II"/>
    <property type="match status" value="1"/>
</dbReference>
<comment type="caution">
    <text evidence="2">The sequence shown here is derived from an EMBL/GenBank/DDBJ whole genome shotgun (WGS) entry which is preliminary data.</text>
</comment>
<name>A0A0R1YMM6_9LACO</name>
<keyword evidence="1" id="KW-0472">Membrane</keyword>
<sequence length="156" mass="17349">MIGDVCLKKWVKGLKENDMFAWGDLVVIGLLVILSFLPLFVFAQQQQAKVDVTSSSSKEVKIMAVVSHDGETIKEFNLTDHEGTTTWTYRDDDGHYNKIEVKGKKIHIVEANCADQVCVRQGYRSKVGQSIVCLPHKLLIEIKSSDGKNVDGGLVN</sequence>
<organism evidence="2 3">
    <name type="scientific">Amylolactobacillus amylophilus DSM 20533 = JCM 1125</name>
    <dbReference type="NCBI Taxonomy" id="1423721"/>
    <lineage>
        <taxon>Bacteria</taxon>
        <taxon>Bacillati</taxon>
        <taxon>Bacillota</taxon>
        <taxon>Bacilli</taxon>
        <taxon>Lactobacillales</taxon>
        <taxon>Lactobacillaceae</taxon>
        <taxon>Amylolactobacillus</taxon>
    </lineage>
</organism>
<accession>A0A0R1YMM6</accession>
<dbReference type="AlphaFoldDB" id="A0A0R1YMM6"/>
<dbReference type="PATRIC" id="fig|1423721.4.peg.930"/>